<keyword evidence="3" id="KW-1185">Reference proteome</keyword>
<accession>A0A4Q7MBY8</accession>
<organism evidence="2 3">
    <name type="scientific">Pseudobacter ginsenosidimutans</name>
    <dbReference type="NCBI Taxonomy" id="661488"/>
    <lineage>
        <taxon>Bacteria</taxon>
        <taxon>Pseudomonadati</taxon>
        <taxon>Bacteroidota</taxon>
        <taxon>Chitinophagia</taxon>
        <taxon>Chitinophagales</taxon>
        <taxon>Chitinophagaceae</taxon>
        <taxon>Pseudobacter</taxon>
    </lineage>
</organism>
<dbReference type="PROSITE" id="PS51257">
    <property type="entry name" value="PROKAR_LIPOPROTEIN"/>
    <property type="match status" value="1"/>
</dbReference>
<evidence type="ECO:0000313" key="3">
    <source>
        <dbReference type="Proteomes" id="UP000293874"/>
    </source>
</evidence>
<dbReference type="AlphaFoldDB" id="A0A4Q7MBY8"/>
<keyword evidence="1" id="KW-0732">Signal</keyword>
<reference evidence="2 3" key="1">
    <citation type="submission" date="2019-02" db="EMBL/GenBank/DDBJ databases">
        <title>Genomic Encyclopedia of Type Strains, Phase IV (KMG-IV): sequencing the most valuable type-strain genomes for metagenomic binning, comparative biology and taxonomic classification.</title>
        <authorList>
            <person name="Goeker M."/>
        </authorList>
    </citation>
    <scope>NUCLEOTIDE SEQUENCE [LARGE SCALE GENOMIC DNA]</scope>
    <source>
        <strain evidence="2 3">DSM 18116</strain>
    </source>
</reference>
<feature type="signal peptide" evidence="1">
    <location>
        <begin position="1"/>
        <end position="26"/>
    </location>
</feature>
<evidence type="ECO:0000313" key="2">
    <source>
        <dbReference type="EMBL" id="RZS65484.1"/>
    </source>
</evidence>
<feature type="chain" id="PRO_5020279901" evidence="1">
    <location>
        <begin position="27"/>
        <end position="312"/>
    </location>
</feature>
<gene>
    <name evidence="2" type="ORF">EV199_5657</name>
</gene>
<dbReference type="EMBL" id="SGXA01000005">
    <property type="protein sequence ID" value="RZS65484.1"/>
    <property type="molecule type" value="Genomic_DNA"/>
</dbReference>
<protein>
    <submittedName>
        <fullName evidence="2">Uncharacterized protein</fullName>
    </submittedName>
</protein>
<dbReference type="OrthoDB" id="636744at2"/>
<evidence type="ECO:0000256" key="1">
    <source>
        <dbReference type="SAM" id="SignalP"/>
    </source>
</evidence>
<comment type="caution">
    <text evidence="2">The sequence shown here is derived from an EMBL/GenBank/DDBJ whole genome shotgun (WGS) entry which is preliminary data.</text>
</comment>
<dbReference type="RefSeq" id="WP_130544146.1">
    <property type="nucleotide sequence ID" value="NZ_CP042431.1"/>
</dbReference>
<dbReference type="Proteomes" id="UP000293874">
    <property type="component" value="Unassembled WGS sequence"/>
</dbReference>
<name>A0A4Q7MBY8_9BACT</name>
<proteinExistence type="predicted"/>
<sequence>MTAIKNANGFLMFLLLLTLIACKKEAALQPGNKEEYQLTIKDNPSDPVDHAIYQFYQATGIPVYYNDTIAREKVGDTAGVPLYKYHRLAIGYSPLGTQVSVSRVLLPDKTVMLSMLPFLKDKLLPQLENVFTLQSLFVVKSSTQRLYAGLTGRANKPFLGFNTLMINYVNPAELSDSAQRRYIGAALAIIAYMKFRPAYANGLTAEFNKISQSTTAAPVVFNVELSTLSPDGNGTLEDFSFLPLRFVPQLVLLEGLTPTPEMDFLAYLEAVFYYNKNPSADFETEYAAYPPMIKKFRLTKKILQGIGFSISD</sequence>